<evidence type="ECO:0000313" key="2">
    <source>
        <dbReference type="Proteomes" id="UP001317259"/>
    </source>
</evidence>
<gene>
    <name evidence="1" type="ORF">MF672_048560</name>
</gene>
<dbReference type="InterPro" id="IPR011990">
    <property type="entry name" value="TPR-like_helical_dom_sf"/>
</dbReference>
<reference evidence="1 2" key="1">
    <citation type="submission" date="2022-04" db="EMBL/GenBank/DDBJ databases">
        <title>Genome draft of Actinomadura sp. ATCC 31491.</title>
        <authorList>
            <person name="Shi X."/>
            <person name="Du Y."/>
        </authorList>
    </citation>
    <scope>NUCLEOTIDE SEQUENCE [LARGE SCALE GENOMIC DNA]</scope>
    <source>
        <strain evidence="1 2">ATCC 31491</strain>
    </source>
</reference>
<keyword evidence="2" id="KW-1185">Reference proteome</keyword>
<dbReference type="Gene3D" id="1.25.40.10">
    <property type="entry name" value="Tetratricopeptide repeat domain"/>
    <property type="match status" value="1"/>
</dbReference>
<dbReference type="SUPFAM" id="SSF48452">
    <property type="entry name" value="TPR-like"/>
    <property type="match status" value="1"/>
</dbReference>
<comment type="caution">
    <text evidence="1">The sequence shown here is derived from an EMBL/GenBank/DDBJ whole genome shotgun (WGS) entry which is preliminary data.</text>
</comment>
<dbReference type="Proteomes" id="UP001317259">
    <property type="component" value="Unassembled WGS sequence"/>
</dbReference>
<evidence type="ECO:0000313" key="1">
    <source>
        <dbReference type="EMBL" id="MCK2221607.1"/>
    </source>
</evidence>
<name>A0ABT0GAH6_9ACTN</name>
<dbReference type="EMBL" id="JAKRKC020000003">
    <property type="protein sequence ID" value="MCK2221607.1"/>
    <property type="molecule type" value="Genomic_DNA"/>
</dbReference>
<proteinExistence type="predicted"/>
<organism evidence="1 2">
    <name type="scientific">Actinomadura luzonensis</name>
    <dbReference type="NCBI Taxonomy" id="2805427"/>
    <lineage>
        <taxon>Bacteria</taxon>
        <taxon>Bacillati</taxon>
        <taxon>Actinomycetota</taxon>
        <taxon>Actinomycetes</taxon>
        <taxon>Streptosporangiales</taxon>
        <taxon>Thermomonosporaceae</taxon>
        <taxon>Actinomadura</taxon>
    </lineage>
</organism>
<dbReference type="Pfam" id="PF13428">
    <property type="entry name" value="TPR_14"/>
    <property type="match status" value="1"/>
</dbReference>
<sequence length="68" mass="7492">MAADALAWALFKAGEPTEALPYAERATATGWRNPLLRYHRARIEQALGRPARVDPAFDPSLPALARFS</sequence>
<protein>
    <submittedName>
        <fullName evidence="1">Tetratricopeptide repeat protein</fullName>
    </submittedName>
</protein>
<accession>A0ABT0GAH6</accession>